<evidence type="ECO:0000256" key="2">
    <source>
        <dbReference type="SAM" id="MobiDB-lite"/>
    </source>
</evidence>
<dbReference type="AlphaFoldDB" id="A0A6J8AAA7"/>
<gene>
    <name evidence="3" type="ORF">MCOR_5320</name>
</gene>
<keyword evidence="4" id="KW-1185">Reference proteome</keyword>
<evidence type="ECO:0000313" key="3">
    <source>
        <dbReference type="EMBL" id="CAC5364188.1"/>
    </source>
</evidence>
<name>A0A6J8AAA7_MYTCO</name>
<feature type="region of interest" description="Disordered" evidence="2">
    <location>
        <begin position="143"/>
        <end position="214"/>
    </location>
</feature>
<feature type="compositionally biased region" description="Basic residues" evidence="2">
    <location>
        <begin position="143"/>
        <end position="158"/>
    </location>
</feature>
<evidence type="ECO:0000256" key="1">
    <source>
        <dbReference type="ARBA" id="ARBA00023125"/>
    </source>
</evidence>
<sequence length="363" mass="41197">MNDEEEFSHEPDVHDMPSRAVPRQKKEIVSEIDLKLSLQALENTTRSTTHTQKFKFEGNSTQHSFNSLRLDEIFKVKSFIERGSLKAALKLLGESEKALKELNKVKRIADKYARDVVEEYIDDPLTDNSEDATKLRQAEFRAKAKRRDKARLAHHIQKNHLTADPPTIPRTYTPSPNTTVERRATSVSIATQKDTLPTSAQRKPQDSNPGSSTKTRFQFSYWKDLQAIQNPSLRDFASKLPNIGEASKSKNTVKKYACAFKRFCVWCANYDLCPLPASVTTVAVYLSFLIQSEVSASVLNCAFYGIKWEHDLNLYSNVFSNDFLSIVLEGGVRLLSKPINKKEPITYDIIKRVIDKFGSSTNL</sequence>
<dbReference type="Gene3D" id="1.10.150.130">
    <property type="match status" value="1"/>
</dbReference>
<feature type="compositionally biased region" description="Polar residues" evidence="2">
    <location>
        <begin position="170"/>
        <end position="214"/>
    </location>
</feature>
<accession>A0A6J8AAA7</accession>
<organism evidence="3 4">
    <name type="scientific">Mytilus coruscus</name>
    <name type="common">Sea mussel</name>
    <dbReference type="NCBI Taxonomy" id="42192"/>
    <lineage>
        <taxon>Eukaryota</taxon>
        <taxon>Metazoa</taxon>
        <taxon>Spiralia</taxon>
        <taxon>Lophotrochozoa</taxon>
        <taxon>Mollusca</taxon>
        <taxon>Bivalvia</taxon>
        <taxon>Autobranchia</taxon>
        <taxon>Pteriomorphia</taxon>
        <taxon>Mytilida</taxon>
        <taxon>Mytiloidea</taxon>
        <taxon>Mytilidae</taxon>
        <taxon>Mytilinae</taxon>
        <taxon>Mytilus</taxon>
    </lineage>
</organism>
<feature type="region of interest" description="Disordered" evidence="2">
    <location>
        <begin position="1"/>
        <end position="24"/>
    </location>
</feature>
<evidence type="ECO:0000313" key="4">
    <source>
        <dbReference type="Proteomes" id="UP000507470"/>
    </source>
</evidence>
<dbReference type="EMBL" id="CACVKT020000954">
    <property type="protein sequence ID" value="CAC5364188.1"/>
    <property type="molecule type" value="Genomic_DNA"/>
</dbReference>
<proteinExistence type="predicted"/>
<keyword evidence="1" id="KW-0238">DNA-binding</keyword>
<dbReference type="SUPFAM" id="SSF47823">
    <property type="entry name" value="lambda integrase-like, N-terminal domain"/>
    <property type="match status" value="1"/>
</dbReference>
<protein>
    <submittedName>
        <fullName evidence="3">Uncharacterized protein</fullName>
    </submittedName>
</protein>
<dbReference type="GO" id="GO:0003677">
    <property type="term" value="F:DNA binding"/>
    <property type="evidence" value="ECO:0007669"/>
    <property type="project" value="UniProtKB-KW"/>
</dbReference>
<dbReference type="Proteomes" id="UP000507470">
    <property type="component" value="Unassembled WGS sequence"/>
</dbReference>
<dbReference type="InterPro" id="IPR010998">
    <property type="entry name" value="Integrase_recombinase_N"/>
</dbReference>
<feature type="compositionally biased region" description="Basic and acidic residues" evidence="2">
    <location>
        <begin position="8"/>
        <end position="17"/>
    </location>
</feature>
<dbReference type="OrthoDB" id="6159665at2759"/>
<reference evidence="3 4" key="1">
    <citation type="submission" date="2020-06" db="EMBL/GenBank/DDBJ databases">
        <authorList>
            <person name="Li R."/>
            <person name="Bekaert M."/>
        </authorList>
    </citation>
    <scope>NUCLEOTIDE SEQUENCE [LARGE SCALE GENOMIC DNA]</scope>
    <source>
        <strain evidence="4">wild</strain>
    </source>
</reference>